<evidence type="ECO:0000256" key="6">
    <source>
        <dbReference type="ARBA" id="ARBA00023180"/>
    </source>
</evidence>
<evidence type="ECO:0000256" key="4">
    <source>
        <dbReference type="ARBA" id="ARBA00022807"/>
    </source>
</evidence>
<dbReference type="GO" id="GO:0006508">
    <property type="term" value="P:proteolysis"/>
    <property type="evidence" value="ECO:0007669"/>
    <property type="project" value="UniProtKB-KW"/>
</dbReference>
<dbReference type="InterPro" id="IPR039417">
    <property type="entry name" value="Peptidase_C1A_papain-like"/>
</dbReference>
<evidence type="ECO:0000313" key="11">
    <source>
        <dbReference type="Proteomes" id="UP001293593"/>
    </source>
</evidence>
<dbReference type="SMART" id="SM00848">
    <property type="entry name" value="Inhibitor_I29"/>
    <property type="match status" value="1"/>
</dbReference>
<feature type="domain" description="Peptidase C1A papain C-terminal" evidence="8">
    <location>
        <begin position="135"/>
        <end position="265"/>
    </location>
</feature>
<reference evidence="10" key="1">
    <citation type="submission" date="2023-10" db="EMBL/GenBank/DDBJ databases">
        <title>Chromosome-level genome of the transformable northern wattle, Acacia crassicarpa.</title>
        <authorList>
            <person name="Massaro I."/>
            <person name="Sinha N.R."/>
            <person name="Poethig S."/>
            <person name="Leichty A.R."/>
        </authorList>
    </citation>
    <scope>NUCLEOTIDE SEQUENCE</scope>
    <source>
        <strain evidence="10">Acra3RX</strain>
        <tissue evidence="10">Leaf</tissue>
    </source>
</reference>
<accession>A0AAE1IZ05</accession>
<dbReference type="Gene3D" id="3.90.70.10">
    <property type="entry name" value="Cysteine proteinases"/>
    <property type="match status" value="1"/>
</dbReference>
<dbReference type="SMART" id="SM00645">
    <property type="entry name" value="Pept_C1"/>
    <property type="match status" value="1"/>
</dbReference>
<comment type="similarity">
    <text evidence="1">Belongs to the peptidase C1 family.</text>
</comment>
<dbReference type="Pfam" id="PF00112">
    <property type="entry name" value="Peptidase_C1"/>
    <property type="match status" value="1"/>
</dbReference>
<feature type="domain" description="Cathepsin propeptide inhibitor" evidence="9">
    <location>
        <begin position="45"/>
        <end position="105"/>
    </location>
</feature>
<keyword evidence="5" id="KW-1015">Disulfide bond</keyword>
<evidence type="ECO:0000256" key="5">
    <source>
        <dbReference type="ARBA" id="ARBA00023157"/>
    </source>
</evidence>
<organism evidence="10 11">
    <name type="scientific">Acacia crassicarpa</name>
    <name type="common">northern wattle</name>
    <dbReference type="NCBI Taxonomy" id="499986"/>
    <lineage>
        <taxon>Eukaryota</taxon>
        <taxon>Viridiplantae</taxon>
        <taxon>Streptophyta</taxon>
        <taxon>Embryophyta</taxon>
        <taxon>Tracheophyta</taxon>
        <taxon>Spermatophyta</taxon>
        <taxon>Magnoliopsida</taxon>
        <taxon>eudicotyledons</taxon>
        <taxon>Gunneridae</taxon>
        <taxon>Pentapetalae</taxon>
        <taxon>rosids</taxon>
        <taxon>fabids</taxon>
        <taxon>Fabales</taxon>
        <taxon>Fabaceae</taxon>
        <taxon>Caesalpinioideae</taxon>
        <taxon>mimosoid clade</taxon>
        <taxon>Acacieae</taxon>
        <taxon>Acacia</taxon>
    </lineage>
</organism>
<dbReference type="PROSITE" id="PS00139">
    <property type="entry name" value="THIOL_PROTEASE_CYS"/>
    <property type="match status" value="1"/>
</dbReference>
<dbReference type="InterPro" id="IPR000169">
    <property type="entry name" value="Pept_cys_AS"/>
</dbReference>
<feature type="chain" id="PRO_5042161692" evidence="7">
    <location>
        <begin position="27"/>
        <end position="265"/>
    </location>
</feature>
<evidence type="ECO:0000256" key="7">
    <source>
        <dbReference type="SAM" id="SignalP"/>
    </source>
</evidence>
<proteinExistence type="inferred from homology"/>
<keyword evidence="3" id="KW-0378">Hydrolase</keyword>
<dbReference type="CDD" id="cd02248">
    <property type="entry name" value="Peptidase_C1A"/>
    <property type="match status" value="1"/>
</dbReference>
<dbReference type="InterPro" id="IPR013128">
    <property type="entry name" value="Peptidase_C1A"/>
</dbReference>
<comment type="caution">
    <text evidence="10">The sequence shown here is derived from an EMBL/GenBank/DDBJ whole genome shotgun (WGS) entry which is preliminary data.</text>
</comment>
<evidence type="ECO:0000313" key="10">
    <source>
        <dbReference type="EMBL" id="KAK4259621.1"/>
    </source>
</evidence>
<keyword evidence="4" id="KW-0788">Thiol protease</keyword>
<dbReference type="PANTHER" id="PTHR12411">
    <property type="entry name" value="CYSTEINE PROTEASE FAMILY C1-RELATED"/>
    <property type="match status" value="1"/>
</dbReference>
<evidence type="ECO:0000256" key="2">
    <source>
        <dbReference type="ARBA" id="ARBA00022670"/>
    </source>
</evidence>
<keyword evidence="11" id="KW-1185">Reference proteome</keyword>
<gene>
    <name evidence="10" type="ORF">QN277_005933</name>
</gene>
<evidence type="ECO:0000256" key="1">
    <source>
        <dbReference type="ARBA" id="ARBA00008455"/>
    </source>
</evidence>
<sequence length="265" mass="29537">MVFNNTRFLFLHSLICCFAFICLSSGFHTEESVLPSKAKQEFGIFQKWMKEHGKNYPNSKESEIRFQIFQKNLKYITEMNLKRSNSSYGHRLGLNKFADMSTEEFKKVYLRQQKMPAAIRTATAPATISSSGCAAPAYMDWRNQGFVTRVKDQGNCGCCWAFAAVGAIESINAITNGQLISLSEQQLLDCADSVNQEGCSGGWSYRAFQWVIINGGITEETTYPYVTQKGSCNKQNGGKAVKINSYTKIGQSDEAILCAVAKQPV</sequence>
<dbReference type="InterPro" id="IPR038765">
    <property type="entry name" value="Papain-like_cys_pep_sf"/>
</dbReference>
<dbReference type="AlphaFoldDB" id="A0AAE1IZ05"/>
<evidence type="ECO:0000259" key="8">
    <source>
        <dbReference type="SMART" id="SM00645"/>
    </source>
</evidence>
<dbReference type="InterPro" id="IPR013201">
    <property type="entry name" value="Prot_inhib_I29"/>
</dbReference>
<keyword evidence="7" id="KW-0732">Signal</keyword>
<dbReference type="Proteomes" id="UP001293593">
    <property type="component" value="Unassembled WGS sequence"/>
</dbReference>
<dbReference type="SUPFAM" id="SSF54001">
    <property type="entry name" value="Cysteine proteinases"/>
    <property type="match status" value="1"/>
</dbReference>
<keyword evidence="2" id="KW-0645">Protease</keyword>
<dbReference type="Pfam" id="PF08246">
    <property type="entry name" value="Inhibitor_I29"/>
    <property type="match status" value="1"/>
</dbReference>
<keyword evidence="6" id="KW-0325">Glycoprotein</keyword>
<evidence type="ECO:0000259" key="9">
    <source>
        <dbReference type="SMART" id="SM00848"/>
    </source>
</evidence>
<protein>
    <submittedName>
        <fullName evidence="10">Uncharacterized protein</fullName>
    </submittedName>
</protein>
<dbReference type="EMBL" id="JAWXYG010000011">
    <property type="protein sequence ID" value="KAK4259621.1"/>
    <property type="molecule type" value="Genomic_DNA"/>
</dbReference>
<name>A0AAE1IZ05_9FABA</name>
<feature type="signal peptide" evidence="7">
    <location>
        <begin position="1"/>
        <end position="26"/>
    </location>
</feature>
<dbReference type="GO" id="GO:0008234">
    <property type="term" value="F:cysteine-type peptidase activity"/>
    <property type="evidence" value="ECO:0007669"/>
    <property type="project" value="UniProtKB-KW"/>
</dbReference>
<dbReference type="InterPro" id="IPR000668">
    <property type="entry name" value="Peptidase_C1A_C"/>
</dbReference>
<evidence type="ECO:0000256" key="3">
    <source>
        <dbReference type="ARBA" id="ARBA00022801"/>
    </source>
</evidence>